<dbReference type="Pfam" id="PF04166">
    <property type="entry name" value="PdxA"/>
    <property type="match status" value="1"/>
</dbReference>
<dbReference type="GO" id="GO:0016491">
    <property type="term" value="F:oxidoreductase activity"/>
    <property type="evidence" value="ECO:0007669"/>
    <property type="project" value="UniProtKB-KW"/>
</dbReference>
<evidence type="ECO:0000256" key="2">
    <source>
        <dbReference type="ARBA" id="ARBA00023002"/>
    </source>
</evidence>
<proteinExistence type="predicted"/>
<evidence type="ECO:0000256" key="3">
    <source>
        <dbReference type="ARBA" id="ARBA00023027"/>
    </source>
</evidence>
<dbReference type="OrthoDB" id="9801783at2"/>
<accession>A0A0V8QIR8</accession>
<dbReference type="Gene3D" id="3.40.718.10">
    <property type="entry name" value="Isopropylmalate Dehydrogenase"/>
    <property type="match status" value="1"/>
</dbReference>
<name>A0A0V8QIR8_9FIRM</name>
<protein>
    <submittedName>
        <fullName evidence="4">4-hydroxythreonine-4-phosphate dehydrogenase</fullName>
    </submittedName>
</protein>
<dbReference type="PANTHER" id="PTHR30004:SF3">
    <property type="entry name" value="4-HYDROXYTHREONINE-4-PHOSPHATE DEHYDROGENASE 2-RELATED"/>
    <property type="match status" value="1"/>
</dbReference>
<evidence type="ECO:0000256" key="1">
    <source>
        <dbReference type="ARBA" id="ARBA00022723"/>
    </source>
</evidence>
<dbReference type="InterPro" id="IPR005255">
    <property type="entry name" value="PdxA_fam"/>
</dbReference>
<keyword evidence="1" id="KW-0479">Metal-binding</keyword>
<dbReference type="STRING" id="290052.ASU35_16685"/>
<dbReference type="GO" id="GO:0046872">
    <property type="term" value="F:metal ion binding"/>
    <property type="evidence" value="ECO:0007669"/>
    <property type="project" value="UniProtKB-KW"/>
</dbReference>
<gene>
    <name evidence="4" type="ORF">ASU35_16685</name>
</gene>
<dbReference type="AlphaFoldDB" id="A0A0V8QIR8"/>
<dbReference type="RefSeq" id="WP_058351327.1">
    <property type="nucleotide sequence ID" value="NZ_CABMMD010000005.1"/>
</dbReference>
<evidence type="ECO:0000313" key="4">
    <source>
        <dbReference type="EMBL" id="KSV60493.1"/>
    </source>
</evidence>
<organism evidence="4 5">
    <name type="scientific">Acetivibrio ethanolgignens</name>
    <dbReference type="NCBI Taxonomy" id="290052"/>
    <lineage>
        <taxon>Bacteria</taxon>
        <taxon>Bacillati</taxon>
        <taxon>Bacillota</taxon>
        <taxon>Clostridia</taxon>
        <taxon>Eubacteriales</taxon>
        <taxon>Oscillospiraceae</taxon>
        <taxon>Acetivibrio</taxon>
    </lineage>
</organism>
<reference evidence="4 5" key="1">
    <citation type="submission" date="2015-11" db="EMBL/GenBank/DDBJ databases">
        <title>Butyribacter intestini gen. nov., sp. nov., a butyric acid-producing bacterium of the family Lachnospiraceae isolated from the human faeces.</title>
        <authorList>
            <person name="Zou Y."/>
            <person name="Xue W."/>
            <person name="Luo G."/>
            <person name="Lv M."/>
        </authorList>
    </citation>
    <scope>NUCLEOTIDE SEQUENCE [LARGE SCALE GENOMIC DNA]</scope>
    <source>
        <strain evidence="4 5">ACET-33324</strain>
    </source>
</reference>
<dbReference type="GO" id="GO:0051287">
    <property type="term" value="F:NAD binding"/>
    <property type="evidence" value="ECO:0007669"/>
    <property type="project" value="InterPro"/>
</dbReference>
<keyword evidence="2" id="KW-0560">Oxidoreductase</keyword>
<keyword evidence="5" id="KW-1185">Reference proteome</keyword>
<keyword evidence="3" id="KW-0520">NAD</keyword>
<comment type="caution">
    <text evidence="4">The sequence shown here is derived from an EMBL/GenBank/DDBJ whole genome shotgun (WGS) entry which is preliminary data.</text>
</comment>
<dbReference type="PANTHER" id="PTHR30004">
    <property type="entry name" value="4-HYDROXYTHREONINE-4-PHOSPHATE DEHYDROGENASE"/>
    <property type="match status" value="1"/>
</dbReference>
<sequence>MREKPVLGIILGDAAGVGPEIISKLADRHFFEEYCRPIIMGDLRVLERAASVCGLKLSLQRIENVEEADWEKGLPVLDQKNLNPEEVPFGKISVESGKACLGLLKLGVELYQAKKIDGFCFAPLNKQAMIQAGCPFESEHHYMAHLFGHTEPFGEINVLGDLWTTRTTSHIPISKVSDNLSVETIMRAIRLANTTLKNSGIEKPRLGLAALNPHCGEGGKCGREEIDVITPAIKEANNMGIDATGPYPSDILFIKAFNGDFDGVVTMYHDQGQIALKLKGFDQGITIAGGLPAPIVTCAHGTAYDIAGKGVVKTSAFENAVKMAAKMALHLRGED</sequence>
<dbReference type="Proteomes" id="UP000054874">
    <property type="component" value="Unassembled WGS sequence"/>
</dbReference>
<evidence type="ECO:0000313" key="5">
    <source>
        <dbReference type="Proteomes" id="UP000054874"/>
    </source>
</evidence>
<dbReference type="SUPFAM" id="SSF53659">
    <property type="entry name" value="Isocitrate/Isopropylmalate dehydrogenase-like"/>
    <property type="match status" value="1"/>
</dbReference>
<dbReference type="EMBL" id="LNAM01000005">
    <property type="protein sequence ID" value="KSV60493.1"/>
    <property type="molecule type" value="Genomic_DNA"/>
</dbReference>